<proteinExistence type="predicted"/>
<dbReference type="EMBL" id="JBHSMZ010000014">
    <property type="protein sequence ID" value="MFC5550319.1"/>
    <property type="molecule type" value="Genomic_DNA"/>
</dbReference>
<sequence length="185" mass="20566">MKTVKELAADRLDTPDSLKRRATSLRRLSGGLLAETERSSDTGLNDKELRTLKEAADILSVLATRFDGAGKEKKKLLDAREVMKVKVREAMKGKFDELTSIPDQVALVAATSEYQIKNLSTLADLRDAMKENMDYLIYRFAEQAMSRDPKVVVAEGWDRFQTMRASLQGKHAATIGRLATSAQST</sequence>
<reference evidence="2" key="1">
    <citation type="journal article" date="2019" name="Int. J. Syst. Evol. Microbiol.">
        <title>The Global Catalogue of Microorganisms (GCM) 10K type strain sequencing project: providing services to taxonomists for standard genome sequencing and annotation.</title>
        <authorList>
            <consortium name="The Broad Institute Genomics Platform"/>
            <consortium name="The Broad Institute Genome Sequencing Center for Infectious Disease"/>
            <person name="Wu L."/>
            <person name="Ma J."/>
        </authorList>
    </citation>
    <scope>NUCLEOTIDE SEQUENCE [LARGE SCALE GENOMIC DNA]</scope>
    <source>
        <strain evidence="2">CGMCC 4.5798</strain>
    </source>
</reference>
<organism evidence="1 2">
    <name type="scientific">Massilia aerilata</name>
    <dbReference type="NCBI Taxonomy" id="453817"/>
    <lineage>
        <taxon>Bacteria</taxon>
        <taxon>Pseudomonadati</taxon>
        <taxon>Pseudomonadota</taxon>
        <taxon>Betaproteobacteria</taxon>
        <taxon>Burkholderiales</taxon>
        <taxon>Oxalobacteraceae</taxon>
        <taxon>Telluria group</taxon>
        <taxon>Massilia</taxon>
    </lineage>
</organism>
<keyword evidence="2" id="KW-1185">Reference proteome</keyword>
<comment type="caution">
    <text evidence="1">The sequence shown here is derived from an EMBL/GenBank/DDBJ whole genome shotgun (WGS) entry which is preliminary data.</text>
</comment>
<gene>
    <name evidence="1" type="ORF">ACFPO9_17520</name>
</gene>
<name>A0ABW0RZW0_9BURK</name>
<accession>A0ABW0RZW0</accession>
<dbReference type="RefSeq" id="WP_379772731.1">
    <property type="nucleotide sequence ID" value="NZ_JBHSMZ010000014.1"/>
</dbReference>
<evidence type="ECO:0000313" key="2">
    <source>
        <dbReference type="Proteomes" id="UP001596086"/>
    </source>
</evidence>
<evidence type="ECO:0000313" key="1">
    <source>
        <dbReference type="EMBL" id="MFC5550319.1"/>
    </source>
</evidence>
<protein>
    <submittedName>
        <fullName evidence="1">Uncharacterized protein</fullName>
    </submittedName>
</protein>
<dbReference type="Proteomes" id="UP001596086">
    <property type="component" value="Unassembled WGS sequence"/>
</dbReference>